<feature type="compositionally biased region" description="Basic and acidic residues" evidence="1">
    <location>
        <begin position="20"/>
        <end position="38"/>
    </location>
</feature>
<feature type="compositionally biased region" description="Polar residues" evidence="1">
    <location>
        <begin position="1"/>
        <end position="10"/>
    </location>
</feature>
<evidence type="ECO:0000313" key="2">
    <source>
        <dbReference type="EMBL" id="KAK3350958.1"/>
    </source>
</evidence>
<accession>A0AAE0JKA2</accession>
<dbReference type="GeneID" id="87863448"/>
<sequence>MSTNPSNISQPGGAEGQDPSDYKPQLDEIAEQKRKGPEEQQQPQQSGGSGIVDKISEYVPASLGEKIGLGKKKQQPEQEVPEEKPKEDLSAVPPHRPHHDEQIQEFIRDQHRSKEILGDDEDTKGI</sequence>
<evidence type="ECO:0000256" key="1">
    <source>
        <dbReference type="SAM" id="MobiDB-lite"/>
    </source>
</evidence>
<reference evidence="2" key="2">
    <citation type="submission" date="2023-06" db="EMBL/GenBank/DDBJ databases">
        <authorList>
            <consortium name="Lawrence Berkeley National Laboratory"/>
            <person name="Haridas S."/>
            <person name="Hensen N."/>
            <person name="Bonometti L."/>
            <person name="Westerberg I."/>
            <person name="Brannstrom I.O."/>
            <person name="Guillou S."/>
            <person name="Cros-Aarteil S."/>
            <person name="Calhoun S."/>
            <person name="Kuo A."/>
            <person name="Mondo S."/>
            <person name="Pangilinan J."/>
            <person name="Riley R."/>
            <person name="Labutti K."/>
            <person name="Andreopoulos B."/>
            <person name="Lipzen A."/>
            <person name="Chen C."/>
            <person name="Yanf M."/>
            <person name="Daum C."/>
            <person name="Ng V."/>
            <person name="Clum A."/>
            <person name="Steindorff A."/>
            <person name="Ohm R."/>
            <person name="Martin F."/>
            <person name="Silar P."/>
            <person name="Natvig D."/>
            <person name="Lalanne C."/>
            <person name="Gautier V."/>
            <person name="Ament-Velasquez S.L."/>
            <person name="Kruys A."/>
            <person name="Hutchinson M.I."/>
            <person name="Powell A.J."/>
            <person name="Barry K."/>
            <person name="Miller A.N."/>
            <person name="Grigoriev I.V."/>
            <person name="Debuchy R."/>
            <person name="Gladieux P."/>
            <person name="Thoren M.H."/>
            <person name="Johannesson H."/>
        </authorList>
    </citation>
    <scope>NUCLEOTIDE SEQUENCE</scope>
    <source>
        <strain evidence="2">CBS 560.94</strain>
    </source>
</reference>
<evidence type="ECO:0000313" key="3">
    <source>
        <dbReference type="Proteomes" id="UP001278500"/>
    </source>
</evidence>
<dbReference type="Proteomes" id="UP001278500">
    <property type="component" value="Unassembled WGS sequence"/>
</dbReference>
<dbReference type="AlphaFoldDB" id="A0AAE0JKA2"/>
<organism evidence="2 3">
    <name type="scientific">Neurospora tetraspora</name>
    <dbReference type="NCBI Taxonomy" id="94610"/>
    <lineage>
        <taxon>Eukaryota</taxon>
        <taxon>Fungi</taxon>
        <taxon>Dikarya</taxon>
        <taxon>Ascomycota</taxon>
        <taxon>Pezizomycotina</taxon>
        <taxon>Sordariomycetes</taxon>
        <taxon>Sordariomycetidae</taxon>
        <taxon>Sordariales</taxon>
        <taxon>Sordariaceae</taxon>
        <taxon>Neurospora</taxon>
    </lineage>
</organism>
<gene>
    <name evidence="2" type="ORF">B0H65DRAFT_456495</name>
</gene>
<keyword evidence="3" id="KW-1185">Reference proteome</keyword>
<feature type="region of interest" description="Disordered" evidence="1">
    <location>
        <begin position="1"/>
        <end position="126"/>
    </location>
</feature>
<proteinExistence type="predicted"/>
<comment type="caution">
    <text evidence="2">The sequence shown here is derived from an EMBL/GenBank/DDBJ whole genome shotgun (WGS) entry which is preliminary data.</text>
</comment>
<dbReference type="RefSeq" id="XP_062684253.1">
    <property type="nucleotide sequence ID" value="XM_062826294.1"/>
</dbReference>
<protein>
    <submittedName>
        <fullName evidence="2">Uncharacterized protein</fullName>
    </submittedName>
</protein>
<dbReference type="EMBL" id="JAUEPP010000002">
    <property type="protein sequence ID" value="KAK3350958.1"/>
    <property type="molecule type" value="Genomic_DNA"/>
</dbReference>
<feature type="compositionally biased region" description="Basic and acidic residues" evidence="1">
    <location>
        <begin position="98"/>
        <end position="126"/>
    </location>
</feature>
<reference evidence="2" key="1">
    <citation type="journal article" date="2023" name="Mol. Phylogenet. Evol.">
        <title>Genome-scale phylogeny and comparative genomics of the fungal order Sordariales.</title>
        <authorList>
            <person name="Hensen N."/>
            <person name="Bonometti L."/>
            <person name="Westerberg I."/>
            <person name="Brannstrom I.O."/>
            <person name="Guillou S."/>
            <person name="Cros-Aarteil S."/>
            <person name="Calhoun S."/>
            <person name="Haridas S."/>
            <person name="Kuo A."/>
            <person name="Mondo S."/>
            <person name="Pangilinan J."/>
            <person name="Riley R."/>
            <person name="LaButti K."/>
            <person name="Andreopoulos B."/>
            <person name="Lipzen A."/>
            <person name="Chen C."/>
            <person name="Yan M."/>
            <person name="Daum C."/>
            <person name="Ng V."/>
            <person name="Clum A."/>
            <person name="Steindorff A."/>
            <person name="Ohm R.A."/>
            <person name="Martin F."/>
            <person name="Silar P."/>
            <person name="Natvig D.O."/>
            <person name="Lalanne C."/>
            <person name="Gautier V."/>
            <person name="Ament-Velasquez S.L."/>
            <person name="Kruys A."/>
            <person name="Hutchinson M.I."/>
            <person name="Powell A.J."/>
            <person name="Barry K."/>
            <person name="Miller A.N."/>
            <person name="Grigoriev I.V."/>
            <person name="Debuchy R."/>
            <person name="Gladieux P."/>
            <person name="Hiltunen Thoren M."/>
            <person name="Johannesson H."/>
        </authorList>
    </citation>
    <scope>NUCLEOTIDE SEQUENCE</scope>
    <source>
        <strain evidence="2">CBS 560.94</strain>
    </source>
</reference>
<name>A0AAE0JKA2_9PEZI</name>